<dbReference type="GO" id="GO:0015293">
    <property type="term" value="F:symporter activity"/>
    <property type="evidence" value="ECO:0007669"/>
    <property type="project" value="UniProtKB-KW"/>
</dbReference>
<keyword evidence="4" id="KW-0769">Symport</keyword>
<keyword evidence="5 7" id="KW-1133">Transmembrane helix</keyword>
<feature type="transmembrane region" description="Helical" evidence="7">
    <location>
        <begin position="130"/>
        <end position="148"/>
    </location>
</feature>
<evidence type="ECO:0000256" key="7">
    <source>
        <dbReference type="SAM" id="Phobius"/>
    </source>
</evidence>
<dbReference type="GO" id="GO:0016020">
    <property type="term" value="C:membrane"/>
    <property type="evidence" value="ECO:0007669"/>
    <property type="project" value="UniProtKB-SubCell"/>
</dbReference>
<keyword evidence="3 7" id="KW-0812">Transmembrane</keyword>
<organism evidence="10">
    <name type="scientific">Nippostrongylus brasiliensis</name>
    <name type="common">Rat hookworm</name>
    <dbReference type="NCBI Taxonomy" id="27835"/>
    <lineage>
        <taxon>Eukaryota</taxon>
        <taxon>Metazoa</taxon>
        <taxon>Ecdysozoa</taxon>
        <taxon>Nematoda</taxon>
        <taxon>Chromadorea</taxon>
        <taxon>Rhabditida</taxon>
        <taxon>Rhabditina</taxon>
        <taxon>Rhabditomorpha</taxon>
        <taxon>Strongyloidea</taxon>
        <taxon>Heligmosomidae</taxon>
        <taxon>Nippostrongylus</taxon>
    </lineage>
</organism>
<feature type="transmembrane region" description="Helical" evidence="7">
    <location>
        <begin position="264"/>
        <end position="284"/>
    </location>
</feature>
<evidence type="ECO:0000313" key="9">
    <source>
        <dbReference type="Proteomes" id="UP000271162"/>
    </source>
</evidence>
<feature type="transmembrane region" description="Helical" evidence="7">
    <location>
        <begin position="324"/>
        <end position="348"/>
    </location>
</feature>
<dbReference type="InterPro" id="IPR038770">
    <property type="entry name" value="Na+/solute_symporter_sf"/>
</dbReference>
<dbReference type="InterPro" id="IPR002657">
    <property type="entry name" value="BilAc:Na_symport/Acr3"/>
</dbReference>
<keyword evidence="6 7" id="KW-0472">Membrane</keyword>
<dbReference type="PANTHER" id="PTHR10361">
    <property type="entry name" value="SODIUM-BILE ACID COTRANSPORTER"/>
    <property type="match status" value="1"/>
</dbReference>
<feature type="transmembrane region" description="Helical" evidence="7">
    <location>
        <begin position="6"/>
        <end position="29"/>
    </location>
</feature>
<evidence type="ECO:0000256" key="4">
    <source>
        <dbReference type="ARBA" id="ARBA00022847"/>
    </source>
</evidence>
<evidence type="ECO:0000313" key="8">
    <source>
        <dbReference type="EMBL" id="VDL79447.1"/>
    </source>
</evidence>
<reference evidence="8 9" key="2">
    <citation type="submission" date="2018-11" db="EMBL/GenBank/DDBJ databases">
        <authorList>
            <consortium name="Pathogen Informatics"/>
        </authorList>
    </citation>
    <scope>NUCLEOTIDE SEQUENCE [LARGE SCALE GENOMIC DNA]</scope>
</reference>
<evidence type="ECO:0000256" key="5">
    <source>
        <dbReference type="ARBA" id="ARBA00022989"/>
    </source>
</evidence>
<protein>
    <submittedName>
        <fullName evidence="10">Sodium/bile acid cotransporter</fullName>
    </submittedName>
</protein>
<comment type="subcellular location">
    <subcellularLocation>
        <location evidence="1">Membrane</location>
        <topology evidence="1">Multi-pass membrane protein</topology>
    </subcellularLocation>
</comment>
<evidence type="ECO:0000313" key="10">
    <source>
        <dbReference type="WBParaSite" id="NBR_0001585401-mRNA-1"/>
    </source>
</evidence>
<keyword evidence="9" id="KW-1185">Reference proteome</keyword>
<proteinExistence type="inferred from homology"/>
<keyword evidence="4" id="KW-0813">Transport</keyword>
<dbReference type="STRING" id="27835.A0A158R2G7"/>
<dbReference type="Pfam" id="PF01758">
    <property type="entry name" value="SBF"/>
    <property type="match status" value="1"/>
</dbReference>
<feature type="transmembrane region" description="Helical" evidence="7">
    <location>
        <begin position="296"/>
        <end position="318"/>
    </location>
</feature>
<evidence type="ECO:0000256" key="2">
    <source>
        <dbReference type="ARBA" id="ARBA00006528"/>
    </source>
</evidence>
<dbReference type="Gene3D" id="1.20.1530.20">
    <property type="match status" value="1"/>
</dbReference>
<sequence>MWPPLLIPFLVGLTAAASSLNVTYSPVSLEKFRTGERRSVTVEVIDLSSPTSANNRSVVVECANTEVCKVYTYPTTVSFPGGENASAAFEVEIEALFLGVTELNVSVNDEVLPPYELRILRSNRDAKVQLWFNIFLAIFIFIISTMMGTQLEVKQIFGIVRKPVGPTIGLFTQFGMMPVIGFLLAEYGLPADAMSLKMALFATATCPGGGKSSFWTIIFGGNLDLSISMTFSQTLAALFMMPMWMSTLGKHFTDAHVRIPFARIVEGLIALMIPTSIGMIVTYYRPQYIECIRKWIKRVSWAATIVISIFAIYSNYYIFWLLSWPIVLCGCALPWLGYITAFIVATLLRQQFKDALTIAIETGIQNIGIAMLLMIWCLPEPESDIAITIIFVTAIMTDKPLVDDLESKVANLSTATIMTDVSSSLGSTHELKAEQTKS</sequence>
<reference evidence="10" key="1">
    <citation type="submission" date="2016-04" db="UniProtKB">
        <authorList>
            <consortium name="WormBaseParasite"/>
        </authorList>
    </citation>
    <scope>IDENTIFICATION</scope>
</reference>
<evidence type="ECO:0000256" key="3">
    <source>
        <dbReference type="ARBA" id="ARBA00022692"/>
    </source>
</evidence>
<dbReference type="EMBL" id="UYSL01021918">
    <property type="protein sequence ID" value="VDL79447.1"/>
    <property type="molecule type" value="Genomic_DNA"/>
</dbReference>
<accession>A0A158R2G7</accession>
<name>A0A158R2G7_NIPBR</name>
<feature type="transmembrane region" description="Helical" evidence="7">
    <location>
        <begin position="168"/>
        <end position="189"/>
    </location>
</feature>
<dbReference type="Proteomes" id="UP000271162">
    <property type="component" value="Unassembled WGS sequence"/>
</dbReference>
<evidence type="ECO:0000256" key="1">
    <source>
        <dbReference type="ARBA" id="ARBA00004141"/>
    </source>
</evidence>
<dbReference type="WBParaSite" id="NBR_0001585401-mRNA-1">
    <property type="protein sequence ID" value="NBR_0001585401-mRNA-1"/>
    <property type="gene ID" value="NBR_0001585401"/>
</dbReference>
<feature type="transmembrane region" description="Helical" evidence="7">
    <location>
        <begin position="225"/>
        <end position="244"/>
    </location>
</feature>
<dbReference type="PANTHER" id="PTHR10361:SF28">
    <property type="entry name" value="P3 PROTEIN-RELATED"/>
    <property type="match status" value="1"/>
</dbReference>
<comment type="similarity">
    <text evidence="2">Belongs to the bile acid:sodium symporter (BASS) (TC 2.A.28) family.</text>
</comment>
<dbReference type="AlphaFoldDB" id="A0A158R2G7"/>
<gene>
    <name evidence="8" type="ORF">NBR_LOCUS15853</name>
</gene>
<dbReference type="InterPro" id="IPR004710">
    <property type="entry name" value="Bilac:Na_transpt"/>
</dbReference>
<evidence type="ECO:0000256" key="6">
    <source>
        <dbReference type="ARBA" id="ARBA00023136"/>
    </source>
</evidence>